<proteinExistence type="predicted"/>
<dbReference type="EMBL" id="GG676066">
    <property type="protein sequence ID" value="EER12515.1"/>
    <property type="molecule type" value="Genomic_DNA"/>
</dbReference>
<evidence type="ECO:0000256" key="1">
    <source>
        <dbReference type="SAM" id="MobiDB-lite"/>
    </source>
</evidence>
<keyword evidence="4" id="KW-1185">Reference proteome</keyword>
<dbReference type="Proteomes" id="UP000007800">
    <property type="component" value="Unassembled WGS sequence"/>
</dbReference>
<evidence type="ECO:0000256" key="2">
    <source>
        <dbReference type="SAM" id="Phobius"/>
    </source>
</evidence>
<feature type="transmembrane region" description="Helical" evidence="2">
    <location>
        <begin position="576"/>
        <end position="596"/>
    </location>
</feature>
<protein>
    <submittedName>
        <fullName evidence="3">Signal peptide containing protein, putative</fullName>
    </submittedName>
</protein>
<keyword evidence="2" id="KW-0812">Transmembrane</keyword>
<accession>C5KSM1</accession>
<dbReference type="AlphaFoldDB" id="C5KSM1"/>
<dbReference type="OrthoDB" id="480535at2759"/>
<feature type="compositionally biased region" description="Gly residues" evidence="1">
    <location>
        <begin position="124"/>
        <end position="133"/>
    </location>
</feature>
<feature type="region of interest" description="Disordered" evidence="1">
    <location>
        <begin position="43"/>
        <end position="68"/>
    </location>
</feature>
<name>C5KSM1_PERM5</name>
<sequence>MRYLDGVERAERLAMTQAQKRVDELLEGPGSATGNMLRIHGSTTTQRGRMKPPSISVTTTTSSPPRSNRFERLYAEGAERAARRKDLEKAVIEEEDAKLREEIATARLGWRNRSVVESVESGSSQGGGGGGGLKKSPWERMSKQEADNRAMKLQKMKDELAEKERQEIEASRVNIASHALEDAVDSRRAKLEQLASQFSAEEKAKIDAARFKKPGKPAKSVDIREMTNRLYAEGEKRRAKLEQMQEEAELREIAKVTKVDRKDGKVAGSIPGAGITTKRKSSGHQRLYAESQARKERIAKLAQAVKAEEEKECTYQPNLQKSRPRPINGHTLGTLRSPTGNGGIHENLYRDRAARDERIRKMREEKEALEVCSVGSRTTPKTPTRKDLHASLHDEVYKRKAEAEAAEKEKEELVKSFLHASRKTPVRAGLHDRLFEESKLRHDALMKRLQEKEDREAATTALRFKEEVKIPKRKKVQEPTPPPVETVLDQTPVDKDASVDSLAKVDLHAHSDELYRYFPGSPGLPQFLSMTNLALGVAMAFSGPIGKSLPPLVVEVPSELPIVNSFELTGDKIGRYLAPFGVSFFLMIALWIAVPARQRLLMYRQRLGETNWGV</sequence>
<reference evidence="3 4" key="1">
    <citation type="submission" date="2008-07" db="EMBL/GenBank/DDBJ databases">
        <authorList>
            <person name="El-Sayed N."/>
            <person name="Caler E."/>
            <person name="Inman J."/>
            <person name="Amedeo P."/>
            <person name="Hass B."/>
            <person name="Wortman J."/>
        </authorList>
    </citation>
    <scope>NUCLEOTIDE SEQUENCE [LARGE SCALE GENOMIC DNA]</scope>
    <source>
        <strain evidence="4">ATCC 50983 / TXsc</strain>
    </source>
</reference>
<feature type="region of interest" description="Disordered" evidence="1">
    <location>
        <begin position="312"/>
        <end position="346"/>
    </location>
</feature>
<gene>
    <name evidence="3" type="ORF">Pmar_PMAR002425</name>
</gene>
<evidence type="ECO:0000313" key="3">
    <source>
        <dbReference type="EMBL" id="EER12515.1"/>
    </source>
</evidence>
<feature type="compositionally biased region" description="Basic and acidic residues" evidence="1">
    <location>
        <begin position="136"/>
        <end position="145"/>
    </location>
</feature>
<dbReference type="RefSeq" id="XP_002780720.1">
    <property type="nucleotide sequence ID" value="XM_002780674.1"/>
</dbReference>
<feature type="region of interest" description="Disordered" evidence="1">
    <location>
        <begin position="265"/>
        <end position="284"/>
    </location>
</feature>
<dbReference type="GeneID" id="9058059"/>
<dbReference type="InParanoid" id="C5KSM1"/>
<evidence type="ECO:0000313" key="4">
    <source>
        <dbReference type="Proteomes" id="UP000007800"/>
    </source>
</evidence>
<keyword evidence="2" id="KW-1133">Transmembrane helix</keyword>
<feature type="compositionally biased region" description="Low complexity" evidence="1">
    <location>
        <begin position="52"/>
        <end position="65"/>
    </location>
</feature>
<feature type="region of interest" description="Disordered" evidence="1">
    <location>
        <begin position="117"/>
        <end position="145"/>
    </location>
</feature>
<organism evidence="4">
    <name type="scientific">Perkinsus marinus (strain ATCC 50983 / TXsc)</name>
    <dbReference type="NCBI Taxonomy" id="423536"/>
    <lineage>
        <taxon>Eukaryota</taxon>
        <taxon>Sar</taxon>
        <taxon>Alveolata</taxon>
        <taxon>Perkinsozoa</taxon>
        <taxon>Perkinsea</taxon>
        <taxon>Perkinsida</taxon>
        <taxon>Perkinsidae</taxon>
        <taxon>Perkinsus</taxon>
    </lineage>
</organism>
<keyword evidence="2" id="KW-0472">Membrane</keyword>